<reference evidence="3" key="1">
    <citation type="journal article" date="2019" name="Int. J. Syst. Evol. Microbiol.">
        <title>The Global Catalogue of Microorganisms (GCM) 10K type strain sequencing project: providing services to taxonomists for standard genome sequencing and annotation.</title>
        <authorList>
            <consortium name="The Broad Institute Genomics Platform"/>
            <consortium name="The Broad Institute Genome Sequencing Center for Infectious Disease"/>
            <person name="Wu L."/>
            <person name="Ma J."/>
        </authorList>
    </citation>
    <scope>NUCLEOTIDE SEQUENCE [LARGE SCALE GENOMIC DNA]</scope>
    <source>
        <strain evidence="3">CCUG 15531</strain>
    </source>
</reference>
<dbReference type="EMBL" id="JBHUEK010000017">
    <property type="protein sequence ID" value="MFD1779208.1"/>
    <property type="molecule type" value="Genomic_DNA"/>
</dbReference>
<dbReference type="Pfam" id="PF07739">
    <property type="entry name" value="TipAS"/>
    <property type="match status" value="1"/>
</dbReference>
<accession>A0ABW4MMU4</accession>
<proteinExistence type="predicted"/>
<feature type="domain" description="TipAS antibiotic-recognition" evidence="1">
    <location>
        <begin position="48"/>
        <end position="154"/>
    </location>
</feature>
<name>A0ABW4MMU4_9BACI</name>
<dbReference type="RefSeq" id="WP_388038186.1">
    <property type="nucleotide sequence ID" value="NZ_JBHUEK010000017.1"/>
</dbReference>
<keyword evidence="3" id="KW-1185">Reference proteome</keyword>
<evidence type="ECO:0000313" key="2">
    <source>
        <dbReference type="EMBL" id="MFD1779208.1"/>
    </source>
</evidence>
<gene>
    <name evidence="2" type="ORF">ACFSFW_11060</name>
</gene>
<protein>
    <submittedName>
        <fullName evidence="2">TipAS antibiotic-recognition domain-containing protein</fullName>
    </submittedName>
</protein>
<dbReference type="Proteomes" id="UP001597227">
    <property type="component" value="Unassembled WGS sequence"/>
</dbReference>
<sequence>MQLQKVKKQIEIHEELYARLENIYTLMNSQQDVSANQLIKFIEVNNMVENYFSKDQLDKMRSQTDKISGEDMELIENQWSKLIADIRGELENNTPPENPRVVELVEKWKSLIDKFTAGDQGIVESAERFHSENPNNPLQYGMDRDLYKYIQEAMSKI</sequence>
<organism evidence="2 3">
    <name type="scientific">Fredinandcohnia salidurans</name>
    <dbReference type="NCBI Taxonomy" id="2595041"/>
    <lineage>
        <taxon>Bacteria</taxon>
        <taxon>Bacillati</taxon>
        <taxon>Bacillota</taxon>
        <taxon>Bacilli</taxon>
        <taxon>Bacillales</taxon>
        <taxon>Bacillaceae</taxon>
        <taxon>Fredinandcohnia</taxon>
    </lineage>
</organism>
<comment type="caution">
    <text evidence="2">The sequence shown here is derived from an EMBL/GenBank/DDBJ whole genome shotgun (WGS) entry which is preliminary data.</text>
</comment>
<evidence type="ECO:0000259" key="1">
    <source>
        <dbReference type="Pfam" id="PF07739"/>
    </source>
</evidence>
<dbReference type="InterPro" id="IPR012925">
    <property type="entry name" value="TipAS_dom"/>
</dbReference>
<evidence type="ECO:0000313" key="3">
    <source>
        <dbReference type="Proteomes" id="UP001597227"/>
    </source>
</evidence>